<organism evidence="3 4">
    <name type="scientific">Crucibulum laeve</name>
    <dbReference type="NCBI Taxonomy" id="68775"/>
    <lineage>
        <taxon>Eukaryota</taxon>
        <taxon>Fungi</taxon>
        <taxon>Dikarya</taxon>
        <taxon>Basidiomycota</taxon>
        <taxon>Agaricomycotina</taxon>
        <taxon>Agaricomycetes</taxon>
        <taxon>Agaricomycetidae</taxon>
        <taxon>Agaricales</taxon>
        <taxon>Agaricineae</taxon>
        <taxon>Nidulariaceae</taxon>
        <taxon>Crucibulum</taxon>
    </lineage>
</organism>
<feature type="transmembrane region" description="Helical" evidence="2">
    <location>
        <begin position="204"/>
        <end position="226"/>
    </location>
</feature>
<accession>A0A5C3MD21</accession>
<evidence type="ECO:0000256" key="1">
    <source>
        <dbReference type="SAM" id="MobiDB-lite"/>
    </source>
</evidence>
<name>A0A5C3MD21_9AGAR</name>
<feature type="transmembrane region" description="Helical" evidence="2">
    <location>
        <begin position="261"/>
        <end position="282"/>
    </location>
</feature>
<feature type="transmembrane region" description="Helical" evidence="2">
    <location>
        <begin position="288"/>
        <end position="307"/>
    </location>
</feature>
<keyword evidence="2" id="KW-1133">Transmembrane helix</keyword>
<keyword evidence="4" id="KW-1185">Reference proteome</keyword>
<keyword evidence="2" id="KW-0812">Transmembrane</keyword>
<gene>
    <name evidence="3" type="ORF">BDQ12DRAFT_720572</name>
</gene>
<evidence type="ECO:0000313" key="4">
    <source>
        <dbReference type="Proteomes" id="UP000308652"/>
    </source>
</evidence>
<dbReference type="AlphaFoldDB" id="A0A5C3MD21"/>
<evidence type="ECO:0000256" key="2">
    <source>
        <dbReference type="SAM" id="Phobius"/>
    </source>
</evidence>
<feature type="region of interest" description="Disordered" evidence="1">
    <location>
        <begin position="136"/>
        <end position="160"/>
    </location>
</feature>
<protein>
    <submittedName>
        <fullName evidence="3">Uncharacterized protein</fullName>
    </submittedName>
</protein>
<sequence>MTSIVKDIDFKHEKYDDESKEELYKSSVEKIQDVQSELFDLLSQHLEKLKNLQQHRTKIDFTHTKINPSENLFDHPFNIDRSNDAEVQTKSSPVDQLNHIKPLYNFLDSQIDNINVLRNSLAPLLLGAPLTPATSGSPSPPFEIGDPGANQTTVLKKPNSRERKEYEALAEQFNSLVVISTFTAGLIVSFLSLVYGIIATEHRMAFDFGMLLSFLAMGAHLGNIVIAGRGVAVISQQQAIEENVLHDLAYFRHYLAICEQLQFWATILFVASIIVLCFFIFSSVAFPSVLLGISLIASFFVFWKVYWKISITLRNLKFIVGSVRGLRRASPDSMPT</sequence>
<feature type="transmembrane region" description="Helical" evidence="2">
    <location>
        <begin position="173"/>
        <end position="198"/>
    </location>
</feature>
<dbReference type="EMBL" id="ML213594">
    <property type="protein sequence ID" value="TFK41758.1"/>
    <property type="molecule type" value="Genomic_DNA"/>
</dbReference>
<proteinExistence type="predicted"/>
<dbReference type="OrthoDB" id="3062838at2759"/>
<keyword evidence="2" id="KW-0472">Membrane</keyword>
<evidence type="ECO:0000313" key="3">
    <source>
        <dbReference type="EMBL" id="TFK41758.1"/>
    </source>
</evidence>
<dbReference type="Proteomes" id="UP000308652">
    <property type="component" value="Unassembled WGS sequence"/>
</dbReference>
<reference evidence="3 4" key="1">
    <citation type="journal article" date="2019" name="Nat. Ecol. Evol.">
        <title>Megaphylogeny resolves global patterns of mushroom evolution.</title>
        <authorList>
            <person name="Varga T."/>
            <person name="Krizsan K."/>
            <person name="Foldi C."/>
            <person name="Dima B."/>
            <person name="Sanchez-Garcia M."/>
            <person name="Sanchez-Ramirez S."/>
            <person name="Szollosi G.J."/>
            <person name="Szarkandi J.G."/>
            <person name="Papp V."/>
            <person name="Albert L."/>
            <person name="Andreopoulos W."/>
            <person name="Angelini C."/>
            <person name="Antonin V."/>
            <person name="Barry K.W."/>
            <person name="Bougher N.L."/>
            <person name="Buchanan P."/>
            <person name="Buyck B."/>
            <person name="Bense V."/>
            <person name="Catcheside P."/>
            <person name="Chovatia M."/>
            <person name="Cooper J."/>
            <person name="Damon W."/>
            <person name="Desjardin D."/>
            <person name="Finy P."/>
            <person name="Geml J."/>
            <person name="Haridas S."/>
            <person name="Hughes K."/>
            <person name="Justo A."/>
            <person name="Karasinski D."/>
            <person name="Kautmanova I."/>
            <person name="Kiss B."/>
            <person name="Kocsube S."/>
            <person name="Kotiranta H."/>
            <person name="LaButti K.M."/>
            <person name="Lechner B.E."/>
            <person name="Liimatainen K."/>
            <person name="Lipzen A."/>
            <person name="Lukacs Z."/>
            <person name="Mihaltcheva S."/>
            <person name="Morgado L.N."/>
            <person name="Niskanen T."/>
            <person name="Noordeloos M.E."/>
            <person name="Ohm R.A."/>
            <person name="Ortiz-Santana B."/>
            <person name="Ovrebo C."/>
            <person name="Racz N."/>
            <person name="Riley R."/>
            <person name="Savchenko A."/>
            <person name="Shiryaev A."/>
            <person name="Soop K."/>
            <person name="Spirin V."/>
            <person name="Szebenyi C."/>
            <person name="Tomsovsky M."/>
            <person name="Tulloss R.E."/>
            <person name="Uehling J."/>
            <person name="Grigoriev I.V."/>
            <person name="Vagvolgyi C."/>
            <person name="Papp T."/>
            <person name="Martin F.M."/>
            <person name="Miettinen O."/>
            <person name="Hibbett D.S."/>
            <person name="Nagy L.G."/>
        </authorList>
    </citation>
    <scope>NUCLEOTIDE SEQUENCE [LARGE SCALE GENOMIC DNA]</scope>
    <source>
        <strain evidence="3 4">CBS 166.37</strain>
    </source>
</reference>